<accession>A0A1X7TXC6</accession>
<reference evidence="1" key="1">
    <citation type="submission" date="2017-05" db="UniProtKB">
        <authorList>
            <consortium name="EnsemblMetazoa"/>
        </authorList>
    </citation>
    <scope>IDENTIFICATION</scope>
</reference>
<dbReference type="InParanoid" id="A0A1X7TXC6"/>
<sequence length="25" mass="2915">MRLTTNRLWLCSSTSTSWSARLWAS</sequence>
<dbReference type="AlphaFoldDB" id="A0A1X7TXC6"/>
<protein>
    <submittedName>
        <fullName evidence="1">Uncharacterized protein</fullName>
    </submittedName>
</protein>
<organism evidence="1">
    <name type="scientific">Amphimedon queenslandica</name>
    <name type="common">Sponge</name>
    <dbReference type="NCBI Taxonomy" id="400682"/>
    <lineage>
        <taxon>Eukaryota</taxon>
        <taxon>Metazoa</taxon>
        <taxon>Porifera</taxon>
        <taxon>Demospongiae</taxon>
        <taxon>Heteroscleromorpha</taxon>
        <taxon>Haplosclerida</taxon>
        <taxon>Niphatidae</taxon>
        <taxon>Amphimedon</taxon>
    </lineage>
</organism>
<evidence type="ECO:0000313" key="1">
    <source>
        <dbReference type="EnsemblMetazoa" id="Aqu2.1.20116_001"/>
    </source>
</evidence>
<proteinExistence type="predicted"/>
<name>A0A1X7TXC6_AMPQE</name>
<dbReference type="EnsemblMetazoa" id="Aqu2.1.20116_001">
    <property type="protein sequence ID" value="Aqu2.1.20116_001"/>
    <property type="gene ID" value="Aqu2.1.20116"/>
</dbReference>